<dbReference type="Gene3D" id="3.40.30.10">
    <property type="entry name" value="Glutaredoxin"/>
    <property type="match status" value="1"/>
</dbReference>
<dbReference type="PANTHER" id="PTHR44051">
    <property type="entry name" value="GLUTATHIONE S-TRANSFERASE-RELATED"/>
    <property type="match status" value="1"/>
</dbReference>
<dbReference type="CDD" id="cd00299">
    <property type="entry name" value="GST_C_family"/>
    <property type="match status" value="1"/>
</dbReference>
<comment type="caution">
    <text evidence="3">The sequence shown here is derived from an EMBL/GenBank/DDBJ whole genome shotgun (WGS) entry which is preliminary data.</text>
</comment>
<dbReference type="InterPro" id="IPR004045">
    <property type="entry name" value="Glutathione_S-Trfase_N"/>
</dbReference>
<dbReference type="PANTHER" id="PTHR44051:SF9">
    <property type="entry name" value="GLUTATHIONE S-TRANSFERASE 1"/>
    <property type="match status" value="1"/>
</dbReference>
<dbReference type="PROSITE" id="PS50405">
    <property type="entry name" value="GST_CTER"/>
    <property type="match status" value="1"/>
</dbReference>
<evidence type="ECO:0000313" key="4">
    <source>
        <dbReference type="Proteomes" id="UP000785613"/>
    </source>
</evidence>
<dbReference type="SUPFAM" id="SSF47616">
    <property type="entry name" value="GST C-terminal domain-like"/>
    <property type="match status" value="1"/>
</dbReference>
<proteinExistence type="predicted"/>
<evidence type="ECO:0000313" key="3">
    <source>
        <dbReference type="EMBL" id="NHZ33045.1"/>
    </source>
</evidence>
<dbReference type="EMBL" id="VUYU01000003">
    <property type="protein sequence ID" value="NHZ33045.1"/>
    <property type="molecule type" value="Genomic_DNA"/>
</dbReference>
<organism evidence="3 4">
    <name type="scientific">Massilia rubra</name>
    <dbReference type="NCBI Taxonomy" id="2607910"/>
    <lineage>
        <taxon>Bacteria</taxon>
        <taxon>Pseudomonadati</taxon>
        <taxon>Pseudomonadota</taxon>
        <taxon>Betaproteobacteria</taxon>
        <taxon>Burkholderiales</taxon>
        <taxon>Oxalobacteraceae</taxon>
        <taxon>Telluria group</taxon>
        <taxon>Massilia</taxon>
    </lineage>
</organism>
<dbReference type="Pfam" id="PF00043">
    <property type="entry name" value="GST_C"/>
    <property type="match status" value="1"/>
</dbReference>
<dbReference type="InterPro" id="IPR010987">
    <property type="entry name" value="Glutathione-S-Trfase_C-like"/>
</dbReference>
<dbReference type="RefSeq" id="WP_167222376.1">
    <property type="nucleotide sequence ID" value="NZ_VUYU01000003.1"/>
</dbReference>
<dbReference type="Gene3D" id="1.20.1050.10">
    <property type="match status" value="1"/>
</dbReference>
<dbReference type="CDD" id="cd00570">
    <property type="entry name" value="GST_N_family"/>
    <property type="match status" value="1"/>
</dbReference>
<dbReference type="SFLD" id="SFLDS00019">
    <property type="entry name" value="Glutathione_Transferase_(cytos"/>
    <property type="match status" value="1"/>
</dbReference>
<evidence type="ECO:0000259" key="1">
    <source>
        <dbReference type="PROSITE" id="PS50404"/>
    </source>
</evidence>
<dbReference type="InterPro" id="IPR036282">
    <property type="entry name" value="Glutathione-S-Trfase_C_sf"/>
</dbReference>
<protein>
    <submittedName>
        <fullName evidence="3">Glutathione S-transferase family protein</fullName>
    </submittedName>
</protein>
<feature type="domain" description="GST C-terminal" evidence="2">
    <location>
        <begin position="92"/>
        <end position="212"/>
    </location>
</feature>
<dbReference type="Pfam" id="PF13417">
    <property type="entry name" value="GST_N_3"/>
    <property type="match status" value="1"/>
</dbReference>
<dbReference type="SUPFAM" id="SSF52833">
    <property type="entry name" value="Thioredoxin-like"/>
    <property type="match status" value="1"/>
</dbReference>
<dbReference type="InterPro" id="IPR036249">
    <property type="entry name" value="Thioredoxin-like_sf"/>
</dbReference>
<evidence type="ECO:0000259" key="2">
    <source>
        <dbReference type="PROSITE" id="PS50405"/>
    </source>
</evidence>
<gene>
    <name evidence="3" type="ORF">F0185_05515</name>
</gene>
<dbReference type="SFLD" id="SFLDG00358">
    <property type="entry name" value="Main_(cytGST)"/>
    <property type="match status" value="1"/>
</dbReference>
<dbReference type="Proteomes" id="UP000785613">
    <property type="component" value="Unassembled WGS sequence"/>
</dbReference>
<dbReference type="InterPro" id="IPR040079">
    <property type="entry name" value="Glutathione_S-Trfase"/>
</dbReference>
<accession>A0ABX0LKT9</accession>
<name>A0ABX0LKT9_9BURK</name>
<keyword evidence="4" id="KW-1185">Reference proteome</keyword>
<dbReference type="InterPro" id="IPR004046">
    <property type="entry name" value="GST_C"/>
</dbReference>
<reference evidence="3 4" key="1">
    <citation type="submission" date="2019-09" db="EMBL/GenBank/DDBJ databases">
        <title>Taxonomy of Antarctic Massilia spp.: description of Massilia rubra sp. nov., Massilia aquatica sp. nov., Massilia mucilaginosa sp. nov., Massilia frigida sp. nov. isolated from streams, lakes and regoliths.</title>
        <authorList>
            <person name="Holochova P."/>
            <person name="Sedlacek I."/>
            <person name="Kralova S."/>
            <person name="Maslanova I."/>
            <person name="Busse H.-J."/>
            <person name="Stankova E."/>
            <person name="Vrbovska V."/>
            <person name="Kovarovic V."/>
            <person name="Bartak M."/>
            <person name="Svec P."/>
            <person name="Pantucek R."/>
        </authorList>
    </citation>
    <scope>NUCLEOTIDE SEQUENCE [LARGE SCALE GENOMIC DNA]</scope>
    <source>
        <strain evidence="3 4">CCM 8692</strain>
    </source>
</reference>
<sequence length="229" mass="25312">MNALTLHYHPLSSCCHKVLIALDVLGIEFDKRLLNLGDPDERAAHLALCPTGKMPLLMDGPRAVPETSIIIEYLQRHHAAPGRTLIPAAPDAALEVRLWDRLFDLYVMTPMQALTADLLRPESERDARAVAQARDGLASAYAFIERQLEGRTWVAGEAFSMADCAAAPALFYAMAYVPLPPRQVHLASYVERLMAHPSVALTIEQARPYFKFFPGRSGLSRSYFDPAAA</sequence>
<dbReference type="PROSITE" id="PS50404">
    <property type="entry name" value="GST_NTER"/>
    <property type="match status" value="1"/>
</dbReference>
<feature type="domain" description="GST N-terminal" evidence="1">
    <location>
        <begin position="2"/>
        <end position="82"/>
    </location>
</feature>